<keyword evidence="2" id="KW-1185">Reference proteome</keyword>
<dbReference type="Proteomes" id="UP001304071">
    <property type="component" value="Chromosome 1"/>
</dbReference>
<dbReference type="RefSeq" id="WP_261895489.1">
    <property type="nucleotide sequence ID" value="NZ_AP024895.1"/>
</dbReference>
<evidence type="ECO:0000313" key="2">
    <source>
        <dbReference type="Proteomes" id="UP001304071"/>
    </source>
</evidence>
<sequence>MVMSTLLSLGNRRWFASKPSTVGVFAVESLLNKVQSSMVSGHFYCLENRLTHQEIESIEEHYTYKDYKAIQEQYEQYVVLLRLIKQEENSARVNCLTGQLDVVLGQLEKHLSA</sequence>
<evidence type="ECO:0000313" key="1">
    <source>
        <dbReference type="EMBL" id="WPC75072.1"/>
    </source>
</evidence>
<protein>
    <submittedName>
        <fullName evidence="1">Uncharacterized protein</fullName>
    </submittedName>
</protein>
<name>A0ABZ0QF17_9VIBR</name>
<reference evidence="1 2" key="1">
    <citation type="submission" date="2023-11" db="EMBL/GenBank/DDBJ databases">
        <title>Plant-associative lifestyle of Vibrio porteresiae and its evolutionary dynamics.</title>
        <authorList>
            <person name="Rameshkumar N."/>
            <person name="Kirti K."/>
        </authorList>
    </citation>
    <scope>NUCLEOTIDE SEQUENCE [LARGE SCALE GENOMIC DNA]</scope>
    <source>
        <strain evidence="1 2">MSSRF30</strain>
    </source>
</reference>
<organism evidence="1 2">
    <name type="scientific">Vibrio porteresiae DSM 19223</name>
    <dbReference type="NCBI Taxonomy" id="1123496"/>
    <lineage>
        <taxon>Bacteria</taxon>
        <taxon>Pseudomonadati</taxon>
        <taxon>Pseudomonadota</taxon>
        <taxon>Gammaproteobacteria</taxon>
        <taxon>Vibrionales</taxon>
        <taxon>Vibrionaceae</taxon>
        <taxon>Vibrio</taxon>
    </lineage>
</organism>
<accession>A0ABZ0QF17</accession>
<proteinExistence type="predicted"/>
<gene>
    <name evidence="1" type="ORF">R8Z52_07710</name>
</gene>
<dbReference type="EMBL" id="CP138203">
    <property type="protein sequence ID" value="WPC75072.1"/>
    <property type="molecule type" value="Genomic_DNA"/>
</dbReference>